<dbReference type="AlphaFoldDB" id="A0A4E0RWT3"/>
<accession>A0A4E0RWT3</accession>
<feature type="region of interest" description="Disordered" evidence="1">
    <location>
        <begin position="326"/>
        <end position="368"/>
    </location>
</feature>
<dbReference type="EMBL" id="JXXN02002768">
    <property type="protein sequence ID" value="THD22432.1"/>
    <property type="molecule type" value="Genomic_DNA"/>
</dbReference>
<dbReference type="Gene3D" id="1.10.10.10">
    <property type="entry name" value="Winged helix-like DNA-binding domain superfamily/Winged helix DNA-binding domain"/>
    <property type="match status" value="1"/>
</dbReference>
<feature type="compositionally biased region" description="Polar residues" evidence="1">
    <location>
        <begin position="396"/>
        <end position="409"/>
    </location>
</feature>
<comment type="caution">
    <text evidence="2">The sequence shown here is derived from an EMBL/GenBank/DDBJ whole genome shotgun (WGS) entry which is preliminary data.</text>
</comment>
<feature type="region of interest" description="Disordered" evidence="1">
    <location>
        <begin position="614"/>
        <end position="635"/>
    </location>
</feature>
<feature type="region of interest" description="Disordered" evidence="1">
    <location>
        <begin position="383"/>
        <end position="434"/>
    </location>
</feature>
<dbReference type="InterPro" id="IPR036390">
    <property type="entry name" value="WH_DNA-bd_sf"/>
</dbReference>
<feature type="region of interest" description="Disordered" evidence="1">
    <location>
        <begin position="807"/>
        <end position="862"/>
    </location>
</feature>
<evidence type="ECO:0000313" key="3">
    <source>
        <dbReference type="Proteomes" id="UP000230066"/>
    </source>
</evidence>
<feature type="compositionally biased region" description="Polar residues" evidence="1">
    <location>
        <begin position="68"/>
        <end position="78"/>
    </location>
</feature>
<sequence>MAHDRAQSLLLPQPGFLPTQPALGTVSTVTRGFRDSAANYAFQKLSPIILPPGAYSDQRQPNCPPGPTTRQVAASAGSTDAPPEHDHHIITHDELEKLMPDPKPAGRIEVGLLPDGSAYAPKTGENYLLFPSKSSYILYFTHHYFSRENLSRDVPLLSRMINRMILPLDELIKAPRLTALGTTPEEVQQALIKSKIVCVEDLGNGLRGVRRIDGFPAVSSPNDASSTRTVTMTGPEPVTNTVAATSNVPSYQFQPPTTAQPADFTNDDERALAASLADVSFTNKPSKFPTYSFSLIEQTTSQTNALVSPNPTLGVVVPGTNRLSPNQSISCSASQPTYPAASGQSSTTYENPTTSPVISNGSACSSRPTSAIWPQPTFSLSPNNRSSLLGGGVSQPLDSPSIANNNHSSILGFPSRPPYGPGVPTGNLQSPDIQPLSVLPMRHQTALPPYLLSQPTHCSGTYPASLPFCQMCYSKSSMNMAVAAAMGNPHQQLSQAHLSPKPQFPGQIFHGQATQVPSLNAHQANVALAAANSYHAAVAALAAAAQQQVAPAYFNAPMASNLPSQMQHMQQSVQPPVPVFYAAQPLSLPTHFQRHPLPRFPHGSVYPIQSYQQSNQNTALHSPAQQSSEVHGSHPKEISAYSTMSGNPQVATTIAYPFFLQPHVHLSHANQPLTNHNMVSVATPGLHIQYPQQTTSPRQPPMNAYGLTPVGLTVVNNSTAVPLPAQNISDQNATVSVECQGKTHSEITQEDTSPMVYGSSPSVQATGTVSPITKSPVPCSKMVHTPDVKEMASANAEVAHNTRLVESRLTADKPENPDDSEDSASSGIGEMNSAGSSGPIDTRTSSSLTLTDQPLADQVTSTTCEFVRYRRHSRSIHTKEIERSP</sequence>
<dbReference type="CDD" id="cd07323">
    <property type="entry name" value="LAM"/>
    <property type="match status" value="1"/>
</dbReference>
<gene>
    <name evidence="2" type="ORF">D915_006586</name>
</gene>
<dbReference type="InterPro" id="IPR036388">
    <property type="entry name" value="WH-like_DNA-bd_sf"/>
</dbReference>
<protein>
    <submittedName>
        <fullName evidence="2">Uncharacterized protein</fullName>
    </submittedName>
</protein>
<proteinExistence type="predicted"/>
<name>A0A4E0RWT3_FASHE</name>
<feature type="region of interest" description="Disordered" evidence="1">
    <location>
        <begin position="53"/>
        <end position="84"/>
    </location>
</feature>
<reference evidence="2" key="1">
    <citation type="submission" date="2019-03" db="EMBL/GenBank/DDBJ databases">
        <title>Improved annotation for the trematode Fasciola hepatica.</title>
        <authorList>
            <person name="Choi Y.-J."/>
            <person name="Martin J."/>
            <person name="Mitreva M."/>
        </authorList>
    </citation>
    <scope>NUCLEOTIDE SEQUENCE [LARGE SCALE GENOMIC DNA]</scope>
</reference>
<dbReference type="SUPFAM" id="SSF46785">
    <property type="entry name" value="Winged helix' DNA-binding domain"/>
    <property type="match status" value="1"/>
</dbReference>
<feature type="compositionally biased region" description="Polar residues" evidence="1">
    <location>
        <begin position="614"/>
        <end position="630"/>
    </location>
</feature>
<keyword evidence="3" id="KW-1185">Reference proteome</keyword>
<evidence type="ECO:0000313" key="2">
    <source>
        <dbReference type="EMBL" id="THD22432.1"/>
    </source>
</evidence>
<evidence type="ECO:0000256" key="1">
    <source>
        <dbReference type="SAM" id="MobiDB-lite"/>
    </source>
</evidence>
<feature type="compositionally biased region" description="Basic and acidic residues" evidence="1">
    <location>
        <begin position="807"/>
        <end position="816"/>
    </location>
</feature>
<organism evidence="2 3">
    <name type="scientific">Fasciola hepatica</name>
    <name type="common">Liver fluke</name>
    <dbReference type="NCBI Taxonomy" id="6192"/>
    <lineage>
        <taxon>Eukaryota</taxon>
        <taxon>Metazoa</taxon>
        <taxon>Spiralia</taxon>
        <taxon>Lophotrochozoa</taxon>
        <taxon>Platyhelminthes</taxon>
        <taxon>Trematoda</taxon>
        <taxon>Digenea</taxon>
        <taxon>Plagiorchiida</taxon>
        <taxon>Echinostomata</taxon>
        <taxon>Echinostomatoidea</taxon>
        <taxon>Fasciolidae</taxon>
        <taxon>Fasciola</taxon>
    </lineage>
</organism>
<dbReference type="Proteomes" id="UP000230066">
    <property type="component" value="Unassembled WGS sequence"/>
</dbReference>